<comment type="caution">
    <text evidence="2">The sequence shown here is derived from an EMBL/GenBank/DDBJ whole genome shotgun (WGS) entry which is preliminary data.</text>
</comment>
<feature type="compositionally biased region" description="Basic and acidic residues" evidence="1">
    <location>
        <begin position="84"/>
        <end position="98"/>
    </location>
</feature>
<name>A0A8J2VXF5_9NEOP</name>
<feature type="region of interest" description="Disordered" evidence="1">
    <location>
        <begin position="1"/>
        <end position="107"/>
    </location>
</feature>
<keyword evidence="3" id="KW-1185">Reference proteome</keyword>
<organism evidence="2 3">
    <name type="scientific">Danaus chrysippus</name>
    <name type="common">African queen</name>
    <dbReference type="NCBI Taxonomy" id="151541"/>
    <lineage>
        <taxon>Eukaryota</taxon>
        <taxon>Metazoa</taxon>
        <taxon>Ecdysozoa</taxon>
        <taxon>Arthropoda</taxon>
        <taxon>Hexapoda</taxon>
        <taxon>Insecta</taxon>
        <taxon>Pterygota</taxon>
        <taxon>Neoptera</taxon>
        <taxon>Endopterygota</taxon>
        <taxon>Lepidoptera</taxon>
        <taxon>Glossata</taxon>
        <taxon>Ditrysia</taxon>
        <taxon>Papilionoidea</taxon>
        <taxon>Nymphalidae</taxon>
        <taxon>Danainae</taxon>
        <taxon>Danaini</taxon>
        <taxon>Danaina</taxon>
        <taxon>Danaus</taxon>
        <taxon>Anosia</taxon>
    </lineage>
</organism>
<accession>A0A8J2VXF5</accession>
<evidence type="ECO:0000313" key="2">
    <source>
        <dbReference type="EMBL" id="CAG9585243.1"/>
    </source>
</evidence>
<gene>
    <name evidence="2" type="ORF">DCHRY22_LOCUS15705</name>
</gene>
<evidence type="ECO:0000313" key="3">
    <source>
        <dbReference type="Proteomes" id="UP000789524"/>
    </source>
</evidence>
<dbReference type="OrthoDB" id="5412539at2759"/>
<sequence length="107" mass="11129">MSNKSEASVDPSHPPPPSSTSSDGASTVSTTASTIPRSDSIRPTTFSKPSGLKPPSKIGRLCSNAAPKPAIPISPRSDGSSTDTLRKLSEDSSRKHLSGEFNHVSNK</sequence>
<dbReference type="AlphaFoldDB" id="A0A8J2VXF5"/>
<dbReference type="Proteomes" id="UP000789524">
    <property type="component" value="Unassembled WGS sequence"/>
</dbReference>
<dbReference type="EMBL" id="CAKASE010000083">
    <property type="protein sequence ID" value="CAG9585243.1"/>
    <property type="molecule type" value="Genomic_DNA"/>
</dbReference>
<protein>
    <submittedName>
        <fullName evidence="2">(African queen) hypothetical protein</fullName>
    </submittedName>
</protein>
<reference evidence="2" key="1">
    <citation type="submission" date="2021-09" db="EMBL/GenBank/DDBJ databases">
        <authorList>
            <person name="Martin H S."/>
        </authorList>
    </citation>
    <scope>NUCLEOTIDE SEQUENCE</scope>
</reference>
<feature type="compositionally biased region" description="Polar residues" evidence="1">
    <location>
        <begin position="35"/>
        <end position="48"/>
    </location>
</feature>
<evidence type="ECO:0000256" key="1">
    <source>
        <dbReference type="SAM" id="MobiDB-lite"/>
    </source>
</evidence>
<feature type="compositionally biased region" description="Low complexity" evidence="1">
    <location>
        <begin position="19"/>
        <end position="34"/>
    </location>
</feature>
<proteinExistence type="predicted"/>